<dbReference type="AlphaFoldDB" id="X1N4Y5"/>
<evidence type="ECO:0000313" key="1">
    <source>
        <dbReference type="EMBL" id="GAI38638.1"/>
    </source>
</evidence>
<feature type="non-terminal residue" evidence="1">
    <location>
        <position position="1"/>
    </location>
</feature>
<protein>
    <submittedName>
        <fullName evidence="1">Uncharacterized protein</fullName>
    </submittedName>
</protein>
<sequence length="46" mass="5311">GDCPDEPDRVEMELLEITERLKPEGINVFIVKTLEAGLDFLKQYFV</sequence>
<accession>X1N4Y5</accession>
<gene>
    <name evidence="1" type="ORF">S06H3_44326</name>
</gene>
<proteinExistence type="predicted"/>
<name>X1N4Y5_9ZZZZ</name>
<organism evidence="1">
    <name type="scientific">marine sediment metagenome</name>
    <dbReference type="NCBI Taxonomy" id="412755"/>
    <lineage>
        <taxon>unclassified sequences</taxon>
        <taxon>metagenomes</taxon>
        <taxon>ecological metagenomes</taxon>
    </lineage>
</organism>
<reference evidence="1" key="1">
    <citation type="journal article" date="2014" name="Front. Microbiol.">
        <title>High frequency of phylogenetically diverse reductive dehalogenase-homologous genes in deep subseafloor sedimentary metagenomes.</title>
        <authorList>
            <person name="Kawai M."/>
            <person name="Futagami T."/>
            <person name="Toyoda A."/>
            <person name="Takaki Y."/>
            <person name="Nishi S."/>
            <person name="Hori S."/>
            <person name="Arai W."/>
            <person name="Tsubouchi T."/>
            <person name="Morono Y."/>
            <person name="Uchiyama I."/>
            <person name="Ito T."/>
            <person name="Fujiyama A."/>
            <person name="Inagaki F."/>
            <person name="Takami H."/>
        </authorList>
    </citation>
    <scope>NUCLEOTIDE SEQUENCE</scope>
    <source>
        <strain evidence="1">Expedition CK06-06</strain>
    </source>
</reference>
<comment type="caution">
    <text evidence="1">The sequence shown here is derived from an EMBL/GenBank/DDBJ whole genome shotgun (WGS) entry which is preliminary data.</text>
</comment>
<dbReference type="EMBL" id="BARV01027555">
    <property type="protein sequence ID" value="GAI38638.1"/>
    <property type="molecule type" value="Genomic_DNA"/>
</dbReference>